<evidence type="ECO:0000256" key="3">
    <source>
        <dbReference type="ARBA" id="ARBA00023125"/>
    </source>
</evidence>
<protein>
    <submittedName>
        <fullName evidence="6">LysR family transcriptional regulator</fullName>
    </submittedName>
</protein>
<keyword evidence="4" id="KW-0804">Transcription</keyword>
<evidence type="ECO:0000313" key="7">
    <source>
        <dbReference type="Proteomes" id="UP001365846"/>
    </source>
</evidence>
<keyword evidence="2" id="KW-0805">Transcription regulation</keyword>
<dbReference type="InterPro" id="IPR036390">
    <property type="entry name" value="WH_DNA-bd_sf"/>
</dbReference>
<proteinExistence type="inferred from homology"/>
<name>A0ABU8VB29_9BURK</name>
<dbReference type="Pfam" id="PF03466">
    <property type="entry name" value="LysR_substrate"/>
    <property type="match status" value="1"/>
</dbReference>
<dbReference type="InterPro" id="IPR005119">
    <property type="entry name" value="LysR_subst-bd"/>
</dbReference>
<dbReference type="Pfam" id="PF00126">
    <property type="entry name" value="HTH_1"/>
    <property type="match status" value="1"/>
</dbReference>
<accession>A0ABU8VB29</accession>
<dbReference type="Proteomes" id="UP001365846">
    <property type="component" value="Unassembled WGS sequence"/>
</dbReference>
<comment type="similarity">
    <text evidence="1">Belongs to the LysR transcriptional regulatory family.</text>
</comment>
<dbReference type="RefSeq" id="WP_340356206.1">
    <property type="nucleotide sequence ID" value="NZ_JBBKZU010000002.1"/>
</dbReference>
<feature type="domain" description="HTH lysR-type" evidence="5">
    <location>
        <begin position="1"/>
        <end position="58"/>
    </location>
</feature>
<dbReference type="InterPro" id="IPR000847">
    <property type="entry name" value="LysR_HTH_N"/>
</dbReference>
<dbReference type="PRINTS" id="PR00039">
    <property type="entry name" value="HTHLYSR"/>
</dbReference>
<dbReference type="InterPro" id="IPR058163">
    <property type="entry name" value="LysR-type_TF_proteobact-type"/>
</dbReference>
<dbReference type="PROSITE" id="PS50931">
    <property type="entry name" value="HTH_LYSR"/>
    <property type="match status" value="1"/>
</dbReference>
<keyword evidence="7" id="KW-1185">Reference proteome</keyword>
<dbReference type="Gene3D" id="1.10.10.10">
    <property type="entry name" value="Winged helix-like DNA-binding domain superfamily/Winged helix DNA-binding domain"/>
    <property type="match status" value="1"/>
</dbReference>
<dbReference type="PANTHER" id="PTHR30537:SF3">
    <property type="entry name" value="TRANSCRIPTIONAL REGULATORY PROTEIN"/>
    <property type="match status" value="1"/>
</dbReference>
<keyword evidence="3" id="KW-0238">DNA-binding</keyword>
<organism evidence="6 7">
    <name type="scientific">Variovorax ureilyticus</name>
    <dbReference type="NCBI Taxonomy" id="1836198"/>
    <lineage>
        <taxon>Bacteria</taxon>
        <taxon>Pseudomonadati</taxon>
        <taxon>Pseudomonadota</taxon>
        <taxon>Betaproteobacteria</taxon>
        <taxon>Burkholderiales</taxon>
        <taxon>Comamonadaceae</taxon>
        <taxon>Variovorax</taxon>
    </lineage>
</organism>
<dbReference type="Gene3D" id="3.40.190.290">
    <property type="match status" value="1"/>
</dbReference>
<evidence type="ECO:0000256" key="1">
    <source>
        <dbReference type="ARBA" id="ARBA00009437"/>
    </source>
</evidence>
<gene>
    <name evidence="6" type="ORF">WKW77_07260</name>
</gene>
<dbReference type="SUPFAM" id="SSF46785">
    <property type="entry name" value="Winged helix' DNA-binding domain"/>
    <property type="match status" value="1"/>
</dbReference>
<evidence type="ECO:0000256" key="4">
    <source>
        <dbReference type="ARBA" id="ARBA00023163"/>
    </source>
</evidence>
<comment type="caution">
    <text evidence="6">The sequence shown here is derived from an EMBL/GenBank/DDBJ whole genome shotgun (WGS) entry which is preliminary data.</text>
</comment>
<dbReference type="SUPFAM" id="SSF53850">
    <property type="entry name" value="Periplasmic binding protein-like II"/>
    <property type="match status" value="1"/>
</dbReference>
<dbReference type="InterPro" id="IPR036388">
    <property type="entry name" value="WH-like_DNA-bd_sf"/>
</dbReference>
<dbReference type="EMBL" id="JBBKZU010000002">
    <property type="protein sequence ID" value="MEJ8810862.1"/>
    <property type="molecule type" value="Genomic_DNA"/>
</dbReference>
<reference evidence="6 7" key="1">
    <citation type="submission" date="2024-03" db="EMBL/GenBank/DDBJ databases">
        <title>Novel species of the genus Variovorax.</title>
        <authorList>
            <person name="Liu Q."/>
            <person name="Xin Y.-H."/>
        </authorList>
    </citation>
    <scope>NUCLEOTIDE SEQUENCE [LARGE SCALE GENOMIC DNA]</scope>
    <source>
        <strain evidence="6 7">KACC 18899</strain>
    </source>
</reference>
<evidence type="ECO:0000256" key="2">
    <source>
        <dbReference type="ARBA" id="ARBA00023015"/>
    </source>
</evidence>
<evidence type="ECO:0000313" key="6">
    <source>
        <dbReference type="EMBL" id="MEJ8810862.1"/>
    </source>
</evidence>
<sequence>MDWSDVRIFLAIARSGSLSGAAQRLGMSQPTMGRRIRALEDSTGQRLFQRGREGFQLTDEGASVLLHAERMEEEALAIERQLAGRGAELQGLLRVSSSDWFGLHVLSPVVARFVALHPAVRVDLITDSRFLDLARREADLVFRIRPSESPEVVQRQLMHMTYALYGPAGMPAPKVGDGAGSRLITLDATFEDLPDVHWLQNMFPAATFAIGSNNRDVQARTCALGAGFAVLPTLLGDQFPGIERHDVHPRPPGRDVWFAYHQDLRGLARLRAFLDLVIDCLGEGTSPTSSGPLPAGHEG</sequence>
<evidence type="ECO:0000259" key="5">
    <source>
        <dbReference type="PROSITE" id="PS50931"/>
    </source>
</evidence>
<dbReference type="PANTHER" id="PTHR30537">
    <property type="entry name" value="HTH-TYPE TRANSCRIPTIONAL REGULATOR"/>
    <property type="match status" value="1"/>
</dbReference>